<dbReference type="InParanoid" id="B8BV83"/>
<dbReference type="KEGG" id="tps:THAPSDRAFT_21428"/>
<sequence>MNGNRDRMKRYKFKSSSFDTMAFHRLQQERLVKQQEISKQKLIRNKHRSRLPLITNPISPKQIIMSPVSMKPPRSAIAFTSPPVERGVSAQSAPLSKINAPAKQELLRLSQRYSSSIGSQRHVAICDDSSDIFADAYESENEIMSSSAVVTPDVRTNKSTIQTIDTSNGCNEDHMSKALGRHYLLHLGHVARSHYPLNSSIASIDKDEENADDGEEDSCSSSHNTPTPHLRAASACDSHGDHDDDIDYNEQHHHDRGHSVDRETNYFSCLCKAHLMLSGQHAANHDESSVHTPTNSTTTKALFFTKKKKKYLRCFARCAVGALLAVALCTVASVAWRKVILLWQLCLPRLSSTLLLPTRHLHRIIIKTASSFRASATAQNEVRLEMHKMTKQQMLAIWRVLVKLANRVIILAKRVRHAPGVWYANATKDIHVPSLIIESMYRIARFYYNCLQLFEEAHNRVVEFHRSTKDAWNATLTVALTCWQRRVLDEKSDVAMRRSTLTIPINSLSDPFHTSVARFVANNQTQTERWEAFHKASSPRFWKASERTTFVGATLPLLSDDSRRYIHSLPSLEQMELPLVEAALHTQPSSRPALELDPSIIRDALRMKSTVASAAVHENLEKMMMQYKVSKRSVPKAISPEMKNYYTASYPVEDVSSEGNDVFDAINLMDMAFDLLSNKRVKRRKD</sequence>
<name>B8BV83_THAPS</name>
<dbReference type="AlphaFoldDB" id="B8BV83"/>
<feature type="compositionally biased region" description="Acidic residues" evidence="1">
    <location>
        <begin position="207"/>
        <end position="218"/>
    </location>
</feature>
<protein>
    <submittedName>
        <fullName evidence="3">Uncharacterized protein</fullName>
    </submittedName>
</protein>
<dbReference type="Proteomes" id="UP000001449">
    <property type="component" value="Chromosome 2"/>
</dbReference>
<keyword evidence="2" id="KW-0812">Transmembrane</keyword>
<evidence type="ECO:0000313" key="3">
    <source>
        <dbReference type="EMBL" id="EED95415.1"/>
    </source>
</evidence>
<evidence type="ECO:0000313" key="4">
    <source>
        <dbReference type="Proteomes" id="UP000001449"/>
    </source>
</evidence>
<keyword evidence="2" id="KW-0472">Membrane</keyword>
<gene>
    <name evidence="3" type="ORF">THAPSDRAFT_21428</name>
</gene>
<dbReference type="RefSeq" id="XP_002287972.1">
    <property type="nucleotide sequence ID" value="XM_002287936.1"/>
</dbReference>
<keyword evidence="2" id="KW-1133">Transmembrane helix</keyword>
<reference evidence="3 4" key="2">
    <citation type="journal article" date="2008" name="Nature">
        <title>The Phaeodactylum genome reveals the evolutionary history of diatom genomes.</title>
        <authorList>
            <person name="Bowler C."/>
            <person name="Allen A.E."/>
            <person name="Badger J.H."/>
            <person name="Grimwood J."/>
            <person name="Jabbari K."/>
            <person name="Kuo A."/>
            <person name="Maheswari U."/>
            <person name="Martens C."/>
            <person name="Maumus F."/>
            <person name="Otillar R.P."/>
            <person name="Rayko E."/>
            <person name="Salamov A."/>
            <person name="Vandepoele K."/>
            <person name="Beszteri B."/>
            <person name="Gruber A."/>
            <person name="Heijde M."/>
            <person name="Katinka M."/>
            <person name="Mock T."/>
            <person name="Valentin K."/>
            <person name="Verret F."/>
            <person name="Berges J.A."/>
            <person name="Brownlee C."/>
            <person name="Cadoret J.P."/>
            <person name="Chiovitti A."/>
            <person name="Choi C.J."/>
            <person name="Coesel S."/>
            <person name="De Martino A."/>
            <person name="Detter J.C."/>
            <person name="Durkin C."/>
            <person name="Falciatore A."/>
            <person name="Fournet J."/>
            <person name="Haruta M."/>
            <person name="Huysman M.J."/>
            <person name="Jenkins B.D."/>
            <person name="Jiroutova K."/>
            <person name="Jorgensen R.E."/>
            <person name="Joubert Y."/>
            <person name="Kaplan A."/>
            <person name="Kroger N."/>
            <person name="Kroth P.G."/>
            <person name="La Roche J."/>
            <person name="Lindquist E."/>
            <person name="Lommer M."/>
            <person name="Martin-Jezequel V."/>
            <person name="Lopez P.J."/>
            <person name="Lucas S."/>
            <person name="Mangogna M."/>
            <person name="McGinnis K."/>
            <person name="Medlin L.K."/>
            <person name="Montsant A."/>
            <person name="Oudot-Le Secq M.P."/>
            <person name="Napoli C."/>
            <person name="Obornik M."/>
            <person name="Parker M.S."/>
            <person name="Petit J.L."/>
            <person name="Porcel B.M."/>
            <person name="Poulsen N."/>
            <person name="Robison M."/>
            <person name="Rychlewski L."/>
            <person name="Rynearson T.A."/>
            <person name="Schmutz J."/>
            <person name="Shapiro H."/>
            <person name="Siaut M."/>
            <person name="Stanley M."/>
            <person name="Sussman M.R."/>
            <person name="Taylor A.R."/>
            <person name="Vardi A."/>
            <person name="von Dassow P."/>
            <person name="Vyverman W."/>
            <person name="Willis A."/>
            <person name="Wyrwicz L.S."/>
            <person name="Rokhsar D.S."/>
            <person name="Weissenbach J."/>
            <person name="Armbrust E.V."/>
            <person name="Green B.R."/>
            <person name="Van de Peer Y."/>
            <person name="Grigoriev I.V."/>
        </authorList>
    </citation>
    <scope>NUCLEOTIDE SEQUENCE [LARGE SCALE GENOMIC DNA]</scope>
    <source>
        <strain evidence="3 4">CCMP1335</strain>
    </source>
</reference>
<dbReference type="PaxDb" id="35128-Thaps21428"/>
<dbReference type="EMBL" id="CM000639">
    <property type="protein sequence ID" value="EED95415.1"/>
    <property type="molecule type" value="Genomic_DNA"/>
</dbReference>
<organism evidence="3 4">
    <name type="scientific">Thalassiosira pseudonana</name>
    <name type="common">Marine diatom</name>
    <name type="synonym">Cyclotella nana</name>
    <dbReference type="NCBI Taxonomy" id="35128"/>
    <lineage>
        <taxon>Eukaryota</taxon>
        <taxon>Sar</taxon>
        <taxon>Stramenopiles</taxon>
        <taxon>Ochrophyta</taxon>
        <taxon>Bacillariophyta</taxon>
        <taxon>Coscinodiscophyceae</taxon>
        <taxon>Thalassiosirophycidae</taxon>
        <taxon>Thalassiosirales</taxon>
        <taxon>Thalassiosiraceae</taxon>
        <taxon>Thalassiosira</taxon>
    </lineage>
</organism>
<feature type="transmembrane region" description="Helical" evidence="2">
    <location>
        <begin position="314"/>
        <end position="336"/>
    </location>
</feature>
<evidence type="ECO:0000256" key="1">
    <source>
        <dbReference type="SAM" id="MobiDB-lite"/>
    </source>
</evidence>
<dbReference type="HOGENOM" id="CLU_401469_0_0_1"/>
<evidence type="ECO:0000256" key="2">
    <source>
        <dbReference type="SAM" id="Phobius"/>
    </source>
</evidence>
<dbReference type="GeneID" id="7452439"/>
<feature type="region of interest" description="Disordered" evidence="1">
    <location>
        <begin position="207"/>
        <end position="257"/>
    </location>
</feature>
<keyword evidence="4" id="KW-1185">Reference proteome</keyword>
<proteinExistence type="predicted"/>
<reference evidence="3 4" key="1">
    <citation type="journal article" date="2004" name="Science">
        <title>The genome of the diatom Thalassiosira pseudonana: ecology, evolution, and metabolism.</title>
        <authorList>
            <person name="Armbrust E.V."/>
            <person name="Berges J.A."/>
            <person name="Bowler C."/>
            <person name="Green B.R."/>
            <person name="Martinez D."/>
            <person name="Putnam N.H."/>
            <person name="Zhou S."/>
            <person name="Allen A.E."/>
            <person name="Apt K.E."/>
            <person name="Bechner M."/>
            <person name="Brzezinski M.A."/>
            <person name="Chaal B.K."/>
            <person name="Chiovitti A."/>
            <person name="Davis A.K."/>
            <person name="Demarest M.S."/>
            <person name="Detter J.C."/>
            <person name="Glavina T."/>
            <person name="Goodstein D."/>
            <person name="Hadi M.Z."/>
            <person name="Hellsten U."/>
            <person name="Hildebrand M."/>
            <person name="Jenkins B.D."/>
            <person name="Jurka J."/>
            <person name="Kapitonov V.V."/>
            <person name="Kroger N."/>
            <person name="Lau W.W."/>
            <person name="Lane T.W."/>
            <person name="Larimer F.W."/>
            <person name="Lippmeier J.C."/>
            <person name="Lucas S."/>
            <person name="Medina M."/>
            <person name="Montsant A."/>
            <person name="Obornik M."/>
            <person name="Parker M.S."/>
            <person name="Palenik B."/>
            <person name="Pazour G.J."/>
            <person name="Richardson P.M."/>
            <person name="Rynearson T.A."/>
            <person name="Saito M.A."/>
            <person name="Schwartz D.C."/>
            <person name="Thamatrakoln K."/>
            <person name="Valentin K."/>
            <person name="Vardi A."/>
            <person name="Wilkerson F.P."/>
            <person name="Rokhsar D.S."/>
        </authorList>
    </citation>
    <scope>NUCLEOTIDE SEQUENCE [LARGE SCALE GENOMIC DNA]</scope>
    <source>
        <strain evidence="3 4">CCMP1335</strain>
    </source>
</reference>
<accession>B8BV83</accession>